<sequence>MQSRIFMSIRRKPAPHKAIPTGFHCRNPKVATLVEIRTNFSSFDSIRSTASSRGDKWHLDEVAVTIRGVKHWLWRAVDQHGAVLDVLVQRQRDTTAAKRLMRKLLKRHGRPRVIVTDKLRSYAAANTALGLSVEHRQHKGLNNRAENSHQPTRVREKVMRRFKSACQLQRFASVHGQFPICSWAAAIIGMRNASAWPVPRRRRPRSGHRALDWPRKRIAGGLTLPFLVRLPNNLTAPDEVLVAVEDCGQQVHEPMQDSPWSAQAVVSGVAASVQRTASGCHFSGTNMYFGGFANKETPWM</sequence>
<dbReference type="PANTHER" id="PTHR35528:SF3">
    <property type="entry name" value="BLL1675 PROTEIN"/>
    <property type="match status" value="1"/>
</dbReference>
<gene>
    <name evidence="6" type="ORF">PHO31112_05327</name>
</gene>
<organism evidence="6 7">
    <name type="scientific">Pandoraea horticolens</name>
    <dbReference type="NCBI Taxonomy" id="2508298"/>
    <lineage>
        <taxon>Bacteria</taxon>
        <taxon>Pseudomonadati</taxon>
        <taxon>Pseudomonadota</taxon>
        <taxon>Betaproteobacteria</taxon>
        <taxon>Burkholderiales</taxon>
        <taxon>Burkholderiaceae</taxon>
        <taxon>Pandoraea</taxon>
    </lineage>
</organism>
<dbReference type="InterPro" id="IPR047930">
    <property type="entry name" value="Transpos_IS6"/>
</dbReference>
<dbReference type="GO" id="GO:0006310">
    <property type="term" value="P:DNA recombination"/>
    <property type="evidence" value="ECO:0007669"/>
    <property type="project" value="UniProtKB-KW"/>
</dbReference>
<keyword evidence="4" id="KW-0233">DNA recombination</keyword>
<dbReference type="Pfam" id="PF13610">
    <property type="entry name" value="DDE_Tnp_IS240"/>
    <property type="match status" value="1"/>
</dbReference>
<evidence type="ECO:0000256" key="1">
    <source>
        <dbReference type="ARBA" id="ARBA00002286"/>
    </source>
</evidence>
<keyword evidence="2" id="KW-0815">Transposition</keyword>
<name>A0A5E4ZAU4_9BURK</name>
<evidence type="ECO:0000256" key="2">
    <source>
        <dbReference type="ARBA" id="ARBA00022578"/>
    </source>
</evidence>
<reference evidence="6 7" key="1">
    <citation type="submission" date="2019-08" db="EMBL/GenBank/DDBJ databases">
        <authorList>
            <person name="Peeters C."/>
        </authorList>
    </citation>
    <scope>NUCLEOTIDE SEQUENCE [LARGE SCALE GENOMIC DNA]</scope>
    <source>
        <strain evidence="6 7">LMG 31112</strain>
    </source>
</reference>
<proteinExistence type="predicted"/>
<evidence type="ECO:0000259" key="5">
    <source>
        <dbReference type="Pfam" id="PF13610"/>
    </source>
</evidence>
<keyword evidence="7" id="KW-1185">Reference proteome</keyword>
<feature type="domain" description="DDE" evidence="5">
    <location>
        <begin position="55"/>
        <end position="175"/>
    </location>
</feature>
<dbReference type="AlphaFoldDB" id="A0A5E4ZAU4"/>
<evidence type="ECO:0000256" key="4">
    <source>
        <dbReference type="ARBA" id="ARBA00023172"/>
    </source>
</evidence>
<dbReference type="EMBL" id="CABPSM010000033">
    <property type="protein sequence ID" value="VVE58481.1"/>
    <property type="molecule type" value="Genomic_DNA"/>
</dbReference>
<dbReference type="GO" id="GO:0032196">
    <property type="term" value="P:transposition"/>
    <property type="evidence" value="ECO:0007669"/>
    <property type="project" value="UniProtKB-KW"/>
</dbReference>
<comment type="function">
    <text evidence="1">Involved in the transposition of the insertion sequence.</text>
</comment>
<evidence type="ECO:0000313" key="7">
    <source>
        <dbReference type="Proteomes" id="UP000343317"/>
    </source>
</evidence>
<protein>
    <submittedName>
        <fullName evidence="6">Transposase</fullName>
    </submittedName>
</protein>
<dbReference type="InterPro" id="IPR036397">
    <property type="entry name" value="RNaseH_sf"/>
</dbReference>
<evidence type="ECO:0000256" key="3">
    <source>
        <dbReference type="ARBA" id="ARBA00023125"/>
    </source>
</evidence>
<evidence type="ECO:0000313" key="6">
    <source>
        <dbReference type="EMBL" id="VVE58481.1"/>
    </source>
</evidence>
<accession>A0A5E4ZAU4</accession>
<dbReference type="InterPro" id="IPR032874">
    <property type="entry name" value="DDE_dom"/>
</dbReference>
<dbReference type="Gene3D" id="3.30.420.10">
    <property type="entry name" value="Ribonuclease H-like superfamily/Ribonuclease H"/>
    <property type="match status" value="1"/>
</dbReference>
<dbReference type="InterPro" id="IPR052183">
    <property type="entry name" value="IS_Transposase"/>
</dbReference>
<keyword evidence="3" id="KW-0238">DNA-binding</keyword>
<dbReference type="NCBIfam" id="NF033587">
    <property type="entry name" value="transpos_IS6"/>
    <property type="match status" value="1"/>
</dbReference>
<dbReference type="PANTHER" id="PTHR35528">
    <property type="entry name" value="BLL1675 PROTEIN"/>
    <property type="match status" value="1"/>
</dbReference>
<dbReference type="GO" id="GO:0003677">
    <property type="term" value="F:DNA binding"/>
    <property type="evidence" value="ECO:0007669"/>
    <property type="project" value="UniProtKB-KW"/>
</dbReference>
<dbReference type="Proteomes" id="UP000343317">
    <property type="component" value="Unassembled WGS sequence"/>
</dbReference>